<feature type="transmembrane region" description="Helical" evidence="7">
    <location>
        <begin position="406"/>
        <end position="427"/>
    </location>
</feature>
<organism evidence="9 10">
    <name type="scientific">Nakamurella antarctica</name>
    <dbReference type="NCBI Taxonomy" id="1902245"/>
    <lineage>
        <taxon>Bacteria</taxon>
        <taxon>Bacillati</taxon>
        <taxon>Actinomycetota</taxon>
        <taxon>Actinomycetes</taxon>
        <taxon>Nakamurellales</taxon>
        <taxon>Nakamurellaceae</taxon>
        <taxon>Nakamurella</taxon>
    </lineage>
</organism>
<feature type="transmembrane region" description="Helical" evidence="7">
    <location>
        <begin position="301"/>
        <end position="325"/>
    </location>
</feature>
<dbReference type="PROSITE" id="PS50850">
    <property type="entry name" value="MFS"/>
    <property type="match status" value="1"/>
</dbReference>
<name>A0A3G8ZN35_9ACTN</name>
<dbReference type="PANTHER" id="PTHR43124:SF3">
    <property type="entry name" value="CHLORAMPHENICOL EFFLUX PUMP RV0191"/>
    <property type="match status" value="1"/>
</dbReference>
<evidence type="ECO:0000313" key="9">
    <source>
        <dbReference type="EMBL" id="AZI58217.1"/>
    </source>
</evidence>
<keyword evidence="5 7" id="KW-0472">Membrane</keyword>
<protein>
    <submittedName>
        <fullName evidence="9">MFS transporter</fullName>
    </submittedName>
</protein>
<sequence>MTSRGPRPFDRLVDAAGGRSQLRTVGLLSGALALAAGDQTIVGAVAPDLKVALGVDNTAVGLLITAASLVGAATTLPFGMLADRTTRVRLLTLCVLSWSASIVVAGFAPNYVTLLIAQVALGAGIGAATPVVASLTGDLFPAASRGRVYGLILAGEFLGAATGLVLAGEMAAWWSWRGSFWVLALPGPVLAYALARHLPEPRRGGMDPVGADPVSTDSHPEIKADQGSPTLTRLVVDAGVPPHKKLVLSHDPTHESFRWALRYVLSIRTNVLIIIASALAYYYVAGLQAFIVVWLRGRFDFTQGVATLLLMTVGIAVVVGTLVTGPLSDRFIARGAIAARPLVAGIACLVAVAFVLPGLLISAFLLAWPILLIGAAAIGGTNPPLDAARLDIMHSRLWGRAESVRTFIQTLFKSSAPLVFGWLSVLLSPAGRAQDAADTQGGGAAGLTRALIVMLLVILIAGGLLLVSARRSYPRDVATAIASEAATR</sequence>
<feature type="transmembrane region" description="Helical" evidence="7">
    <location>
        <begin position="337"/>
        <end position="360"/>
    </location>
</feature>
<reference evidence="9 10" key="2">
    <citation type="submission" date="2018-12" db="EMBL/GenBank/DDBJ databases">
        <title>Nakamurella antarcticus sp. nov., isolated from Antarctica South Shetland Islands soil.</title>
        <authorList>
            <person name="Peng F."/>
        </authorList>
    </citation>
    <scope>NUCLEOTIDE SEQUENCE [LARGE SCALE GENOMIC DNA]</scope>
    <source>
        <strain evidence="9 10">S14-144</strain>
    </source>
</reference>
<feature type="transmembrane region" description="Helical" evidence="7">
    <location>
        <begin position="59"/>
        <end position="78"/>
    </location>
</feature>
<feature type="transmembrane region" description="Helical" evidence="7">
    <location>
        <begin position="90"/>
        <end position="108"/>
    </location>
</feature>
<keyword evidence="2" id="KW-1003">Cell membrane</keyword>
<keyword evidence="10" id="KW-1185">Reference proteome</keyword>
<evidence type="ECO:0000313" key="10">
    <source>
        <dbReference type="Proteomes" id="UP000268084"/>
    </source>
</evidence>
<dbReference type="GO" id="GO:0022857">
    <property type="term" value="F:transmembrane transporter activity"/>
    <property type="evidence" value="ECO:0007669"/>
    <property type="project" value="InterPro"/>
</dbReference>
<dbReference type="InterPro" id="IPR050189">
    <property type="entry name" value="MFS_Efflux_Transporters"/>
</dbReference>
<dbReference type="InterPro" id="IPR020846">
    <property type="entry name" value="MFS_dom"/>
</dbReference>
<feature type="region of interest" description="Disordered" evidence="6">
    <location>
        <begin position="204"/>
        <end position="225"/>
    </location>
</feature>
<feature type="transmembrane region" description="Helical" evidence="7">
    <location>
        <begin position="174"/>
        <end position="195"/>
    </location>
</feature>
<evidence type="ECO:0000256" key="6">
    <source>
        <dbReference type="SAM" id="MobiDB-lite"/>
    </source>
</evidence>
<evidence type="ECO:0000256" key="4">
    <source>
        <dbReference type="ARBA" id="ARBA00022989"/>
    </source>
</evidence>
<dbReference type="SUPFAM" id="SSF103473">
    <property type="entry name" value="MFS general substrate transporter"/>
    <property type="match status" value="1"/>
</dbReference>
<dbReference type="Proteomes" id="UP000268084">
    <property type="component" value="Chromosome"/>
</dbReference>
<dbReference type="RefSeq" id="WP_124799126.1">
    <property type="nucleotide sequence ID" value="NZ_CP034170.1"/>
</dbReference>
<feature type="transmembrane region" description="Helical" evidence="7">
    <location>
        <begin position="114"/>
        <end position="136"/>
    </location>
</feature>
<feature type="transmembrane region" description="Helical" evidence="7">
    <location>
        <begin position="366"/>
        <end position="385"/>
    </location>
</feature>
<dbReference type="GO" id="GO:0005886">
    <property type="term" value="C:plasma membrane"/>
    <property type="evidence" value="ECO:0007669"/>
    <property type="project" value="UniProtKB-SubCell"/>
</dbReference>
<evidence type="ECO:0000256" key="7">
    <source>
        <dbReference type="SAM" id="Phobius"/>
    </source>
</evidence>
<evidence type="ECO:0000256" key="1">
    <source>
        <dbReference type="ARBA" id="ARBA00004651"/>
    </source>
</evidence>
<gene>
    <name evidence="9" type="ORF">EH165_08780</name>
</gene>
<dbReference type="OrthoDB" id="6057322at2"/>
<feature type="transmembrane region" description="Helical" evidence="7">
    <location>
        <begin position="447"/>
        <end position="467"/>
    </location>
</feature>
<feature type="domain" description="Major facilitator superfamily (MFS) profile" evidence="8">
    <location>
        <begin position="24"/>
        <end position="473"/>
    </location>
</feature>
<dbReference type="AlphaFoldDB" id="A0A3G8ZN35"/>
<dbReference type="KEGG" id="nak:EH165_08780"/>
<dbReference type="Pfam" id="PF07690">
    <property type="entry name" value="MFS_1"/>
    <property type="match status" value="1"/>
</dbReference>
<accession>A0A3G8ZN35</accession>
<evidence type="ECO:0000256" key="3">
    <source>
        <dbReference type="ARBA" id="ARBA00022692"/>
    </source>
</evidence>
<feature type="transmembrane region" description="Helical" evidence="7">
    <location>
        <begin position="148"/>
        <end position="168"/>
    </location>
</feature>
<feature type="transmembrane region" description="Helical" evidence="7">
    <location>
        <begin position="271"/>
        <end position="295"/>
    </location>
</feature>
<dbReference type="Gene3D" id="1.20.1250.20">
    <property type="entry name" value="MFS general substrate transporter like domains"/>
    <property type="match status" value="1"/>
</dbReference>
<proteinExistence type="predicted"/>
<keyword evidence="3 7" id="KW-0812">Transmembrane</keyword>
<dbReference type="PANTHER" id="PTHR43124">
    <property type="entry name" value="PURINE EFFLUX PUMP PBUE"/>
    <property type="match status" value="1"/>
</dbReference>
<comment type="subcellular location">
    <subcellularLocation>
        <location evidence="1">Cell membrane</location>
        <topology evidence="1">Multi-pass membrane protein</topology>
    </subcellularLocation>
</comment>
<evidence type="ECO:0000259" key="8">
    <source>
        <dbReference type="PROSITE" id="PS50850"/>
    </source>
</evidence>
<dbReference type="InterPro" id="IPR011701">
    <property type="entry name" value="MFS"/>
</dbReference>
<dbReference type="EMBL" id="CP034170">
    <property type="protein sequence ID" value="AZI58217.1"/>
    <property type="molecule type" value="Genomic_DNA"/>
</dbReference>
<reference evidence="9 10" key="1">
    <citation type="submission" date="2018-11" db="EMBL/GenBank/DDBJ databases">
        <authorList>
            <person name="Da X."/>
        </authorList>
    </citation>
    <scope>NUCLEOTIDE SEQUENCE [LARGE SCALE GENOMIC DNA]</scope>
    <source>
        <strain evidence="9 10">S14-144</strain>
    </source>
</reference>
<evidence type="ECO:0000256" key="2">
    <source>
        <dbReference type="ARBA" id="ARBA00022475"/>
    </source>
</evidence>
<keyword evidence="4 7" id="KW-1133">Transmembrane helix</keyword>
<evidence type="ECO:0000256" key="5">
    <source>
        <dbReference type="ARBA" id="ARBA00023136"/>
    </source>
</evidence>
<dbReference type="InterPro" id="IPR036259">
    <property type="entry name" value="MFS_trans_sf"/>
</dbReference>